<comment type="caution">
    <text evidence="1">The sequence shown here is derived from an EMBL/GenBank/DDBJ whole genome shotgun (WGS) entry which is preliminary data.</text>
</comment>
<dbReference type="PANTHER" id="PTHR38471:SF2">
    <property type="entry name" value="FOUR HELIX BUNDLE PROTEIN"/>
    <property type="match status" value="1"/>
</dbReference>
<dbReference type="SUPFAM" id="SSF158446">
    <property type="entry name" value="IVS-encoded protein-like"/>
    <property type="match status" value="1"/>
</dbReference>
<dbReference type="InterPro" id="IPR012657">
    <property type="entry name" value="23S_rRNA-intervening_sequence"/>
</dbReference>
<dbReference type="Proteomes" id="UP000234857">
    <property type="component" value="Unassembled WGS sequence"/>
</dbReference>
<dbReference type="PANTHER" id="PTHR38471">
    <property type="entry name" value="FOUR HELIX BUNDLE PROTEIN"/>
    <property type="match status" value="1"/>
</dbReference>
<reference evidence="1 2" key="1">
    <citation type="submission" date="2017-11" db="EMBL/GenBank/DDBJ databases">
        <title>Genome-resolved metagenomics identifies genetic mobility, metabolic interactions, and unexpected diversity in perchlorate-reducing communities.</title>
        <authorList>
            <person name="Barnum T.P."/>
            <person name="Figueroa I.A."/>
            <person name="Carlstrom C.I."/>
            <person name="Lucas L.N."/>
            <person name="Engelbrektson A.L."/>
            <person name="Coates J.D."/>
        </authorList>
    </citation>
    <scope>NUCLEOTIDE SEQUENCE [LARGE SCALE GENOMIC DNA]</scope>
    <source>
        <strain evidence="1">BM706</strain>
    </source>
</reference>
<organism evidence="1 2">
    <name type="scientific">Muiribacterium halophilum</name>
    <dbReference type="NCBI Taxonomy" id="2053465"/>
    <lineage>
        <taxon>Bacteria</taxon>
        <taxon>Candidatus Muiribacteriota</taxon>
        <taxon>Candidatus Muiribacteriia</taxon>
        <taxon>Candidatus Muiribacteriales</taxon>
        <taxon>Candidatus Muiribacteriaceae</taxon>
        <taxon>Candidatus Muiribacterium</taxon>
    </lineage>
</organism>
<gene>
    <name evidence="1" type="ORF">C0601_12805</name>
</gene>
<evidence type="ECO:0000313" key="2">
    <source>
        <dbReference type="Proteomes" id="UP000234857"/>
    </source>
</evidence>
<evidence type="ECO:0000313" key="1">
    <source>
        <dbReference type="EMBL" id="PLX15527.1"/>
    </source>
</evidence>
<dbReference type="EMBL" id="PKTG01000138">
    <property type="protein sequence ID" value="PLX15527.1"/>
    <property type="molecule type" value="Genomic_DNA"/>
</dbReference>
<name>A0A2N5ZA43_MUIH1</name>
<dbReference type="Gene3D" id="1.20.1440.60">
    <property type="entry name" value="23S rRNA-intervening sequence"/>
    <property type="match status" value="1"/>
</dbReference>
<protein>
    <submittedName>
        <fullName evidence="1">Four helix bundle protein</fullName>
    </submittedName>
</protein>
<dbReference type="Pfam" id="PF05635">
    <property type="entry name" value="23S_rRNA_IVP"/>
    <property type="match status" value="1"/>
</dbReference>
<dbReference type="InterPro" id="IPR036583">
    <property type="entry name" value="23S_rRNA_IVS_sf"/>
</dbReference>
<dbReference type="NCBIfam" id="TIGR02436">
    <property type="entry name" value="four helix bundle protein"/>
    <property type="match status" value="1"/>
</dbReference>
<proteinExistence type="predicted"/>
<accession>A0A2N5ZA43</accession>
<dbReference type="CDD" id="cd16377">
    <property type="entry name" value="23S_rRNA_IVP_like"/>
    <property type="match status" value="1"/>
</dbReference>
<sequence length="116" mass="13381">MKTHKDLDAWKESYKLVLNVYKIVSKFPEYEKYSISSQIRRAVISIPSNIAEGAARKGDKEFIYHLYVSLGSLAELDTQLLLAKDLSYHEDDKIFDNIKKVRSIILGLIKYLKNKG</sequence>
<dbReference type="AlphaFoldDB" id="A0A2N5ZA43"/>